<dbReference type="InterPro" id="IPR002397">
    <property type="entry name" value="Cyt_P450_B"/>
</dbReference>
<dbReference type="Pfam" id="PF00067">
    <property type="entry name" value="p450"/>
    <property type="match status" value="1"/>
</dbReference>
<evidence type="ECO:0000256" key="8">
    <source>
        <dbReference type="RuleBase" id="RU000461"/>
    </source>
</evidence>
<accession>A0ABU4K2G8</accession>
<evidence type="ECO:0000313" key="10">
    <source>
        <dbReference type="Proteomes" id="UP001278571"/>
    </source>
</evidence>
<dbReference type="PROSITE" id="PS00086">
    <property type="entry name" value="CYTOCHROME_P450"/>
    <property type="match status" value="1"/>
</dbReference>
<evidence type="ECO:0000313" key="9">
    <source>
        <dbReference type="EMBL" id="MDX2291946.1"/>
    </source>
</evidence>
<keyword evidence="5 8" id="KW-0560">Oxidoreductase</keyword>
<keyword evidence="3 8" id="KW-0349">Heme</keyword>
<dbReference type="InterPro" id="IPR036396">
    <property type="entry name" value="Cyt_P450_sf"/>
</dbReference>
<protein>
    <submittedName>
        <fullName evidence="9">Cytochrome P450</fullName>
    </submittedName>
</protein>
<dbReference type="PANTHER" id="PTHR46696">
    <property type="entry name" value="P450, PUTATIVE (EUROFUNG)-RELATED"/>
    <property type="match status" value="1"/>
</dbReference>
<dbReference type="InterPro" id="IPR001128">
    <property type="entry name" value="Cyt_P450"/>
</dbReference>
<dbReference type="Gene3D" id="1.10.630.10">
    <property type="entry name" value="Cytochrome P450"/>
    <property type="match status" value="1"/>
</dbReference>
<name>A0ABU4K2G8_9ACTN</name>
<comment type="caution">
    <text evidence="9">The sequence shown here is derived from an EMBL/GenBank/DDBJ whole genome shotgun (WGS) entry which is preliminary data.</text>
</comment>
<keyword evidence="10" id="KW-1185">Reference proteome</keyword>
<dbReference type="PANTHER" id="PTHR46696:SF5">
    <property type="entry name" value="CYTOCHROME P450 BJ-1"/>
    <property type="match status" value="1"/>
</dbReference>
<keyword evidence="7 8" id="KW-0503">Monooxygenase</keyword>
<evidence type="ECO:0000256" key="3">
    <source>
        <dbReference type="ARBA" id="ARBA00022617"/>
    </source>
</evidence>
<dbReference type="EMBL" id="JAWJZF010000279">
    <property type="protein sequence ID" value="MDX2291946.1"/>
    <property type="molecule type" value="Genomic_DNA"/>
</dbReference>
<dbReference type="PRINTS" id="PR00385">
    <property type="entry name" value="P450"/>
</dbReference>
<dbReference type="PRINTS" id="PR00359">
    <property type="entry name" value="BP450"/>
</dbReference>
<keyword evidence="6 8" id="KW-0408">Iron</keyword>
<gene>
    <name evidence="9" type="ORF">R2363_07155</name>
</gene>
<dbReference type="InterPro" id="IPR017972">
    <property type="entry name" value="Cyt_P450_CS"/>
</dbReference>
<dbReference type="RefSeq" id="WP_319008477.1">
    <property type="nucleotide sequence ID" value="NZ_JAWJZF010000279.1"/>
</dbReference>
<keyword evidence="4 8" id="KW-0479">Metal-binding</keyword>
<comment type="similarity">
    <text evidence="2 8">Belongs to the cytochrome P450 family.</text>
</comment>
<organism evidence="9 10">
    <name type="scientific">Streptomyces roseolus</name>
    <dbReference type="NCBI Taxonomy" id="67358"/>
    <lineage>
        <taxon>Bacteria</taxon>
        <taxon>Bacillati</taxon>
        <taxon>Actinomycetota</taxon>
        <taxon>Actinomycetes</taxon>
        <taxon>Kitasatosporales</taxon>
        <taxon>Streptomycetaceae</taxon>
        <taxon>Streptomyces</taxon>
    </lineage>
</organism>
<reference evidence="9 10" key="1">
    <citation type="submission" date="2023-10" db="EMBL/GenBank/DDBJ databases">
        <authorList>
            <person name="Wang X.X."/>
        </authorList>
    </citation>
    <scope>NUCLEOTIDE SEQUENCE [LARGE SCALE GENOMIC DNA]</scope>
    <source>
        <strain evidence="9 10">NBRC 12816</strain>
    </source>
</reference>
<evidence type="ECO:0000256" key="5">
    <source>
        <dbReference type="ARBA" id="ARBA00023002"/>
    </source>
</evidence>
<evidence type="ECO:0000256" key="1">
    <source>
        <dbReference type="ARBA" id="ARBA00001971"/>
    </source>
</evidence>
<evidence type="ECO:0000256" key="4">
    <source>
        <dbReference type="ARBA" id="ARBA00022723"/>
    </source>
</evidence>
<comment type="cofactor">
    <cofactor evidence="1">
        <name>heme</name>
        <dbReference type="ChEBI" id="CHEBI:30413"/>
    </cofactor>
</comment>
<evidence type="ECO:0000256" key="2">
    <source>
        <dbReference type="ARBA" id="ARBA00010617"/>
    </source>
</evidence>
<dbReference type="SUPFAM" id="SSF48264">
    <property type="entry name" value="Cytochrome P450"/>
    <property type="match status" value="1"/>
</dbReference>
<evidence type="ECO:0000256" key="7">
    <source>
        <dbReference type="ARBA" id="ARBA00023033"/>
    </source>
</evidence>
<dbReference type="Proteomes" id="UP001278571">
    <property type="component" value="Unassembled WGS sequence"/>
</dbReference>
<evidence type="ECO:0000256" key="6">
    <source>
        <dbReference type="ARBA" id="ARBA00023004"/>
    </source>
</evidence>
<proteinExistence type="inferred from homology"/>
<sequence>MTTSLEAVEEREDGVTVADVPHLDPLPPYVPVAERSAGGLPQVKLPSGHHVVHLTRYADVHKVLTDSTFGRAETNVEGGPTFFPTTLPPEMLINLDGPDHSRMRRFVTADYSANAVARLAPFLDELVTRRFADLRAQERPDLYTAVLDPIPIEVTCRFLGIPEEDVAYFRPHSPTIQKALHDDVPGLMEEFFTSYGYVTDLVTGKRPVVPGGLIERFLATRDETEPPLEDKELVGLVFAALVAIDQNVLSVLSKAALVLLSAPSLWQRAVADPDVVPQLVEEIIRLVPLGTMSTFPRVAHREVVTSEGTILPGDVVYADAFAANRDPSVYERPLVIDPDRTGKRHLQFGYGMHHCLGAALARLEIGAILTRLVREFPGLALDADPAALPWDEGALLRRPVSLPVRW</sequence>